<keyword evidence="1" id="KW-0479">Metal-binding</keyword>
<feature type="signal peptide" evidence="3">
    <location>
        <begin position="1"/>
        <end position="17"/>
    </location>
</feature>
<dbReference type="PROSITE" id="PS50157">
    <property type="entry name" value="ZINC_FINGER_C2H2_2"/>
    <property type="match status" value="1"/>
</dbReference>
<dbReference type="Pfam" id="PF00096">
    <property type="entry name" value="zf-C2H2"/>
    <property type="match status" value="1"/>
</dbReference>
<dbReference type="Gene3D" id="3.30.160.60">
    <property type="entry name" value="Classic Zinc Finger"/>
    <property type="match status" value="1"/>
</dbReference>
<keyword evidence="1" id="KW-0863">Zinc-finger</keyword>
<dbReference type="EMBL" id="KV453847">
    <property type="protein sequence ID" value="ODV87867.1"/>
    <property type="molecule type" value="Genomic_DNA"/>
</dbReference>
<protein>
    <recommendedName>
        <fullName evidence="4">C2H2-type domain-containing protein</fullName>
    </recommendedName>
</protein>
<evidence type="ECO:0000256" key="2">
    <source>
        <dbReference type="SAM" id="MobiDB-lite"/>
    </source>
</evidence>
<dbReference type="InterPro" id="IPR013087">
    <property type="entry name" value="Znf_C2H2_type"/>
</dbReference>
<dbReference type="PROSITE" id="PS00028">
    <property type="entry name" value="ZINC_FINGER_C2H2_1"/>
    <property type="match status" value="1"/>
</dbReference>
<evidence type="ECO:0000259" key="4">
    <source>
        <dbReference type="PROSITE" id="PS50157"/>
    </source>
</evidence>
<dbReference type="InterPro" id="IPR036236">
    <property type="entry name" value="Znf_C2H2_sf"/>
</dbReference>
<dbReference type="AlphaFoldDB" id="A0A1E4T7X7"/>
<keyword evidence="1" id="KW-0862">Zinc</keyword>
<dbReference type="SMART" id="SM00355">
    <property type="entry name" value="ZnF_C2H2"/>
    <property type="match status" value="1"/>
</dbReference>
<gene>
    <name evidence="5" type="ORF">CANARDRAFT_5179</name>
</gene>
<keyword evidence="6" id="KW-1185">Reference proteome</keyword>
<keyword evidence="3" id="KW-0732">Signal</keyword>
<evidence type="ECO:0000256" key="3">
    <source>
        <dbReference type="SAM" id="SignalP"/>
    </source>
</evidence>
<dbReference type="STRING" id="983967.A0A1E4T7X7"/>
<dbReference type="SUPFAM" id="SSF57667">
    <property type="entry name" value="beta-beta-alpha zinc fingers"/>
    <property type="match status" value="1"/>
</dbReference>
<dbReference type="Proteomes" id="UP000094801">
    <property type="component" value="Unassembled WGS sequence"/>
</dbReference>
<organism evidence="5 6">
    <name type="scientific">[Candida] arabinofermentans NRRL YB-2248</name>
    <dbReference type="NCBI Taxonomy" id="983967"/>
    <lineage>
        <taxon>Eukaryota</taxon>
        <taxon>Fungi</taxon>
        <taxon>Dikarya</taxon>
        <taxon>Ascomycota</taxon>
        <taxon>Saccharomycotina</taxon>
        <taxon>Pichiomycetes</taxon>
        <taxon>Pichiales</taxon>
        <taxon>Pichiaceae</taxon>
        <taxon>Ogataea</taxon>
        <taxon>Ogataea/Candida clade</taxon>
    </lineage>
</organism>
<name>A0A1E4T7X7_9ASCO</name>
<feature type="compositionally biased region" description="Acidic residues" evidence="2">
    <location>
        <begin position="155"/>
        <end position="177"/>
    </location>
</feature>
<reference evidence="6" key="1">
    <citation type="submission" date="2016-04" db="EMBL/GenBank/DDBJ databases">
        <title>Comparative genomics of biotechnologically important yeasts.</title>
        <authorList>
            <consortium name="DOE Joint Genome Institute"/>
            <person name="Riley R."/>
            <person name="Haridas S."/>
            <person name="Wolfe K.H."/>
            <person name="Lopes M.R."/>
            <person name="Hittinger C.T."/>
            <person name="Goker M."/>
            <person name="Salamov A."/>
            <person name="Wisecaver J."/>
            <person name="Long T.M."/>
            <person name="Aerts A.L."/>
            <person name="Barry K."/>
            <person name="Choi C."/>
            <person name="Clum A."/>
            <person name="Coughlan A.Y."/>
            <person name="Deshpande S."/>
            <person name="Douglass A.P."/>
            <person name="Hanson S.J."/>
            <person name="Klenk H.-P."/>
            <person name="Labutti K."/>
            <person name="Lapidus A."/>
            <person name="Lindquist E."/>
            <person name="Lipzen A."/>
            <person name="Meier-Kolthoff J.P."/>
            <person name="Ohm R.A."/>
            <person name="Otillar R.P."/>
            <person name="Pangilinan J."/>
            <person name="Peng Y."/>
            <person name="Rokas A."/>
            <person name="Rosa C.A."/>
            <person name="Scheuner C."/>
            <person name="Sibirny A.A."/>
            <person name="Slot J.C."/>
            <person name="Stielow J.B."/>
            <person name="Sun H."/>
            <person name="Kurtzman C.P."/>
            <person name="Blackwell M."/>
            <person name="Grigoriev I.V."/>
            <person name="Jeffries T.W."/>
        </authorList>
    </citation>
    <scope>NUCLEOTIDE SEQUENCE [LARGE SCALE GENOMIC DNA]</scope>
    <source>
        <strain evidence="6">NRRL YB-2248</strain>
    </source>
</reference>
<feature type="compositionally biased region" description="Polar residues" evidence="2">
    <location>
        <begin position="124"/>
        <end position="144"/>
    </location>
</feature>
<feature type="compositionally biased region" description="Basic and acidic residues" evidence="2">
    <location>
        <begin position="145"/>
        <end position="154"/>
    </location>
</feature>
<feature type="chain" id="PRO_5009163114" description="C2H2-type domain-containing protein" evidence="3">
    <location>
        <begin position="18"/>
        <end position="442"/>
    </location>
</feature>
<evidence type="ECO:0000313" key="5">
    <source>
        <dbReference type="EMBL" id="ODV87867.1"/>
    </source>
</evidence>
<feature type="domain" description="C2H2-type" evidence="4">
    <location>
        <begin position="311"/>
        <end position="338"/>
    </location>
</feature>
<evidence type="ECO:0000256" key="1">
    <source>
        <dbReference type="PROSITE-ProRule" id="PRU00042"/>
    </source>
</evidence>
<sequence length="442" mass="49936">MSFFSVTVPLWYASVLSVIQLPYSAFKTNRDPKEKIESKSSSELFPFSKISINAKIVSTGKHCKPCAVDEFEYDFTDTNPLNWDLQQFVYDDHSTTTTIQTHSLNRNNYSFPQQPEYKTHREYTSSIHSQQINDSQSQEFTDNTRTSDSRRITLEDDDYTDDNDSDNDGEYALDDEISMSYHRMRQSLSKQSKSNLKRKSPVASNSELINVEVFPTPRPTRFQSLPTDSLSLSIPKATSFSNLKRRRGGSVMSISSIPKTVSPSSLNESIHSSKDSISVSPRCISPSSIGSIDQPNLESQATEKTRTEHIYQCHKCDASFKVKSYLTRHLKKHSTEKAFVCPFHSSQGVQTLVDDTPGDLESQSINKSGTNCHPTGGFSRRDTFKIHLKALHFVYPTGTKSAERNDTSGRCAGCFKEFKNNNVWLEDHVAQNQCPAMISNYK</sequence>
<dbReference type="OrthoDB" id="9439903at2759"/>
<evidence type="ECO:0000313" key="6">
    <source>
        <dbReference type="Proteomes" id="UP000094801"/>
    </source>
</evidence>
<proteinExistence type="predicted"/>
<feature type="region of interest" description="Disordered" evidence="2">
    <location>
        <begin position="106"/>
        <end position="177"/>
    </location>
</feature>
<dbReference type="GO" id="GO:0008270">
    <property type="term" value="F:zinc ion binding"/>
    <property type="evidence" value="ECO:0007669"/>
    <property type="project" value="UniProtKB-KW"/>
</dbReference>
<accession>A0A1E4T7X7</accession>